<dbReference type="InterPro" id="IPR012347">
    <property type="entry name" value="Ferritin-like"/>
</dbReference>
<sequence length="176" mass="19788">MNVFKCRVCGDPYVGNTKPSNCPFCGAPAKFIILADNWVEPEPPILSDVTRKHLESALKLEVDNVQFYRCAMNATDEPLTKEMFKALSRIESEHASVICKYLNVPKVAVQDVPEICGLTTREEHLEEALRREQEAVKFYSAAARGTTEEPVREFFEAVSEVENDHISLSQLRLGIA</sequence>
<dbReference type="Pfam" id="PF02915">
    <property type="entry name" value="Rubrerythrin"/>
    <property type="match status" value="1"/>
</dbReference>
<name>A0A3A4NMW0_ABYX5</name>
<dbReference type="Pfam" id="PF21349">
    <property type="entry name" value="RUBY_RBDX"/>
    <property type="match status" value="1"/>
</dbReference>
<organism evidence="3 4">
    <name type="scientific">Abyssobacteria bacterium (strain SURF_5)</name>
    <dbReference type="NCBI Taxonomy" id="2093360"/>
    <lineage>
        <taxon>Bacteria</taxon>
        <taxon>Pseudomonadati</taxon>
        <taxon>Candidatus Hydrogenedentota</taxon>
        <taxon>Candidatus Abyssobacteria</taxon>
    </lineage>
</organism>
<reference evidence="3 4" key="1">
    <citation type="journal article" date="2017" name="ISME J.">
        <title>Energy and carbon metabolisms in a deep terrestrial subsurface fluid microbial community.</title>
        <authorList>
            <person name="Momper L."/>
            <person name="Jungbluth S.P."/>
            <person name="Lee M.D."/>
            <person name="Amend J.P."/>
        </authorList>
    </citation>
    <scope>NUCLEOTIDE SEQUENCE [LARGE SCALE GENOMIC DNA]</scope>
    <source>
        <strain evidence="3">SURF_5</strain>
    </source>
</reference>
<dbReference type="SUPFAM" id="SSF57802">
    <property type="entry name" value="Rubredoxin-like"/>
    <property type="match status" value="1"/>
</dbReference>
<dbReference type="GO" id="GO:0046872">
    <property type="term" value="F:metal ion binding"/>
    <property type="evidence" value="ECO:0007669"/>
    <property type="project" value="InterPro"/>
</dbReference>
<gene>
    <name evidence="3" type="ORF">C4520_12110</name>
</gene>
<dbReference type="Gene3D" id="1.20.5.420">
    <property type="entry name" value="Immunoglobulin FC, subunit C"/>
    <property type="match status" value="1"/>
</dbReference>
<dbReference type="GO" id="GO:0016491">
    <property type="term" value="F:oxidoreductase activity"/>
    <property type="evidence" value="ECO:0007669"/>
    <property type="project" value="InterPro"/>
</dbReference>
<dbReference type="Gene3D" id="2.20.28.10">
    <property type="match status" value="1"/>
</dbReference>
<feature type="domain" description="Rubrerythrin rubredoxin-like" evidence="2">
    <location>
        <begin position="4"/>
        <end position="30"/>
    </location>
</feature>
<dbReference type="EMBL" id="QZKU01000084">
    <property type="protein sequence ID" value="RJP19825.1"/>
    <property type="molecule type" value="Genomic_DNA"/>
</dbReference>
<dbReference type="Gene3D" id="1.20.1260.10">
    <property type="match status" value="1"/>
</dbReference>
<proteinExistence type="predicted"/>
<accession>A0A3A4NMW0</accession>
<dbReference type="InterPro" id="IPR009078">
    <property type="entry name" value="Ferritin-like_SF"/>
</dbReference>
<dbReference type="AlphaFoldDB" id="A0A3A4NMW0"/>
<evidence type="ECO:0000313" key="3">
    <source>
        <dbReference type="EMBL" id="RJP19825.1"/>
    </source>
</evidence>
<feature type="domain" description="Rubrerythrin diiron-binding" evidence="1">
    <location>
        <begin position="53"/>
        <end position="166"/>
    </location>
</feature>
<dbReference type="InterPro" id="IPR003251">
    <property type="entry name" value="Rr_diiron-bd_dom"/>
</dbReference>
<dbReference type="InterPro" id="IPR048574">
    <property type="entry name" value="RUBY_RBDX"/>
</dbReference>
<comment type="caution">
    <text evidence="3">The sequence shown here is derived from an EMBL/GenBank/DDBJ whole genome shotgun (WGS) entry which is preliminary data.</text>
</comment>
<dbReference type="SUPFAM" id="SSF47240">
    <property type="entry name" value="Ferritin-like"/>
    <property type="match status" value="1"/>
</dbReference>
<evidence type="ECO:0000313" key="4">
    <source>
        <dbReference type="Proteomes" id="UP000265882"/>
    </source>
</evidence>
<dbReference type="CDD" id="cd01045">
    <property type="entry name" value="Ferritin_like_AB"/>
    <property type="match status" value="1"/>
</dbReference>
<evidence type="ECO:0000259" key="1">
    <source>
        <dbReference type="Pfam" id="PF02915"/>
    </source>
</evidence>
<protein>
    <submittedName>
        <fullName evidence="3">Ferritin</fullName>
    </submittedName>
</protein>
<evidence type="ECO:0000259" key="2">
    <source>
        <dbReference type="Pfam" id="PF21349"/>
    </source>
</evidence>
<dbReference type="Proteomes" id="UP000265882">
    <property type="component" value="Unassembled WGS sequence"/>
</dbReference>